<evidence type="ECO:0000313" key="4">
    <source>
        <dbReference type="Proteomes" id="UP000789595"/>
    </source>
</evidence>
<dbReference type="AlphaFoldDB" id="A0A8J2X421"/>
<dbReference type="InterPro" id="IPR011990">
    <property type="entry name" value="TPR-like_helical_dom_sf"/>
</dbReference>
<dbReference type="Proteomes" id="UP000789595">
    <property type="component" value="Unassembled WGS sequence"/>
</dbReference>
<keyword evidence="4" id="KW-1185">Reference proteome</keyword>
<reference evidence="3" key="1">
    <citation type="submission" date="2021-11" db="EMBL/GenBank/DDBJ databases">
        <authorList>
            <consortium name="Genoscope - CEA"/>
            <person name="William W."/>
        </authorList>
    </citation>
    <scope>NUCLEOTIDE SEQUENCE</scope>
</reference>
<dbReference type="NCBIfam" id="TIGR00756">
    <property type="entry name" value="PPR"/>
    <property type="match status" value="1"/>
</dbReference>
<protein>
    <recommendedName>
        <fullName evidence="5">Pentacotripeptide-repeat region of PRORP domain-containing protein</fullName>
    </recommendedName>
</protein>
<dbReference type="PANTHER" id="PTHR47447">
    <property type="entry name" value="OS03G0856100 PROTEIN"/>
    <property type="match status" value="1"/>
</dbReference>
<evidence type="ECO:0000256" key="1">
    <source>
        <dbReference type="ARBA" id="ARBA00022737"/>
    </source>
</evidence>
<comment type="caution">
    <text evidence="3">The sequence shown here is derived from an EMBL/GenBank/DDBJ whole genome shotgun (WGS) entry which is preliminary data.</text>
</comment>
<keyword evidence="1" id="KW-0677">Repeat</keyword>
<dbReference type="Gene3D" id="1.25.40.10">
    <property type="entry name" value="Tetratricopeptide repeat domain"/>
    <property type="match status" value="2"/>
</dbReference>
<dbReference type="PANTHER" id="PTHR47447:SF17">
    <property type="entry name" value="OS12G0638900 PROTEIN"/>
    <property type="match status" value="1"/>
</dbReference>
<dbReference type="Pfam" id="PF13812">
    <property type="entry name" value="PPR_3"/>
    <property type="match status" value="1"/>
</dbReference>
<dbReference type="EMBL" id="CAKKNE010000006">
    <property type="protein sequence ID" value="CAH0379683.1"/>
    <property type="molecule type" value="Genomic_DNA"/>
</dbReference>
<evidence type="ECO:0000313" key="3">
    <source>
        <dbReference type="EMBL" id="CAH0379683.1"/>
    </source>
</evidence>
<sequence length="554" mass="57727">MRRALAHLQRCSISSSTRHASSTAETALRAAAAQQQQQRRADAKRREASKRWRAGGRLLDEFRRLERDKAATREETRLAVMVALKRNALQRPAHVAAAARALAARGDAAGAAWLVGSSPARGLVNNAAYAAALKACGKAGDRERAEKLLHEMREKGVEPDGLAYAGAIRAGVDGLLDAALDLKEDPTKVLALRAALRRMNYEEAAEVVRNSPLAEEADGVYVARRCASAGDVARTDAVASSWPSSQRCLAARVEARGNSGDVRGAVELAEAGEPIYPVVANAAMRALSLIGDGAGSMAFLRRLPETAIDRGTYLLAMRAHKCDADGCLALFRACEPATGEPVDEKLVAAALEALAEARRHDDAAELARDAARRGIGLDDRGAAALVRASRRSGDWQGALDLPVVGPLSAHAAVEACRAGADADRAVQIVEGLEAPSPALLADAAAACDDAHVEAAARIWRAGVQAGLYPTPARGDDVLTVDAHAMTAPLAVGAVVGALQECGDAQAVVVLTGDEDLKPQLRSRLEALGIELGATANAGALVVPGAEARGFCTSG</sequence>
<evidence type="ECO:0000256" key="2">
    <source>
        <dbReference type="PROSITE-ProRule" id="PRU00708"/>
    </source>
</evidence>
<gene>
    <name evidence="3" type="ORF">PECAL_6P13130</name>
</gene>
<accession>A0A8J2X421</accession>
<proteinExistence type="predicted"/>
<evidence type="ECO:0008006" key="5">
    <source>
        <dbReference type="Google" id="ProtNLM"/>
    </source>
</evidence>
<organism evidence="3 4">
    <name type="scientific">Pelagomonas calceolata</name>
    <dbReference type="NCBI Taxonomy" id="35677"/>
    <lineage>
        <taxon>Eukaryota</taxon>
        <taxon>Sar</taxon>
        <taxon>Stramenopiles</taxon>
        <taxon>Ochrophyta</taxon>
        <taxon>Pelagophyceae</taxon>
        <taxon>Pelagomonadales</taxon>
        <taxon>Pelagomonadaceae</taxon>
        <taxon>Pelagomonas</taxon>
    </lineage>
</organism>
<name>A0A8J2X421_9STRA</name>
<dbReference type="PROSITE" id="PS51375">
    <property type="entry name" value="PPR"/>
    <property type="match status" value="1"/>
</dbReference>
<dbReference type="InterPro" id="IPR002885">
    <property type="entry name" value="PPR_rpt"/>
</dbReference>
<feature type="repeat" description="PPR" evidence="2">
    <location>
        <begin position="125"/>
        <end position="159"/>
    </location>
</feature>